<name>A0ABT8G0W3_9MICO</name>
<dbReference type="InterPro" id="IPR007139">
    <property type="entry name" value="DUF349"/>
</dbReference>
<feature type="coiled-coil region" evidence="1">
    <location>
        <begin position="444"/>
        <end position="501"/>
    </location>
</feature>
<proteinExistence type="predicted"/>
<comment type="caution">
    <text evidence="3">The sequence shown here is derived from an EMBL/GenBank/DDBJ whole genome shotgun (WGS) entry which is preliminary data.</text>
</comment>
<evidence type="ECO:0000256" key="1">
    <source>
        <dbReference type="SAM" id="Coils"/>
    </source>
</evidence>
<evidence type="ECO:0000313" key="3">
    <source>
        <dbReference type="EMBL" id="MDN4472775.1"/>
    </source>
</evidence>
<keyword evidence="1" id="KW-0175">Coiled coil</keyword>
<accession>A0ABT8G0W3</accession>
<dbReference type="RefSeq" id="WP_301127641.1">
    <property type="nucleotide sequence ID" value="NZ_JAUHPV010000003.1"/>
</dbReference>
<protein>
    <submittedName>
        <fullName evidence="3">DUF349 domain-containing protein</fullName>
    </submittedName>
</protein>
<evidence type="ECO:0000256" key="2">
    <source>
        <dbReference type="SAM" id="MobiDB-lite"/>
    </source>
</evidence>
<feature type="region of interest" description="Disordered" evidence="2">
    <location>
        <begin position="1"/>
        <end position="96"/>
    </location>
</feature>
<evidence type="ECO:0000313" key="4">
    <source>
        <dbReference type="Proteomes" id="UP001172738"/>
    </source>
</evidence>
<feature type="compositionally biased region" description="Low complexity" evidence="2">
    <location>
        <begin position="63"/>
        <end position="73"/>
    </location>
</feature>
<dbReference type="Pfam" id="PF03993">
    <property type="entry name" value="DUF349"/>
    <property type="match status" value="3"/>
</dbReference>
<sequence length="529" mass="57312">MTSADRPTDIDATPTTGEAEQPLPPAEETAQPTEAEPAAATEESAAADAAAPVEDAPGEEEAAAPTPAAQPKPRASKPKAPKPRAPKPGSFAPATPAVVAAHTTHPVKVPVVDEVTPEMLAEAEAFGAVDGDQVTVAIGDEKLTVGPAAGDDPLKPYAEAYYELKASIERFHARLSSAELSVKDIDDALASNKESLATPAVVGDVAALRTRWAEVEAEATEARARIQEERRVAREAALAAREEIVLQAEALAAKPENQVHWKNDTETLRALLDSWKEAQRSGARVPKEAERALWRRFTHARSSFEKARKHHFAQLDRDNAAVAERKEELVARAETLQTSTDWDYTARAFRDLMNDWRQAGRGRRSVDDALWRRFQTAQDAFFEARRAAADAEDEALSGNVEAKEAIVVEAEALLPITDLRSAKRALRSLQDRFEAAGRVPRGDAARLAKRIGAVEKAVRDAEDAEWNSSNPELEARVSGAAAQLHAAIADLEADLEKAKAAGDKRTIKQAEEALAARKAWLKQIEQVQR</sequence>
<gene>
    <name evidence="3" type="ORF">QQX04_07195</name>
</gene>
<feature type="compositionally biased region" description="Basic residues" evidence="2">
    <location>
        <begin position="74"/>
        <end position="85"/>
    </location>
</feature>
<dbReference type="Proteomes" id="UP001172738">
    <property type="component" value="Unassembled WGS sequence"/>
</dbReference>
<keyword evidence="4" id="KW-1185">Reference proteome</keyword>
<dbReference type="EMBL" id="JAUHPV010000003">
    <property type="protein sequence ID" value="MDN4472775.1"/>
    <property type="molecule type" value="Genomic_DNA"/>
</dbReference>
<reference evidence="3" key="1">
    <citation type="submission" date="2023-06" db="EMBL/GenBank/DDBJ databases">
        <title>SYSU T00b26.</title>
        <authorList>
            <person name="Gao L."/>
            <person name="Fang B.-Z."/>
            <person name="Li W.-J."/>
        </authorList>
    </citation>
    <scope>NUCLEOTIDE SEQUENCE</scope>
    <source>
        <strain evidence="3">SYSU T00b26</strain>
    </source>
</reference>
<organism evidence="3 4">
    <name type="scientific">Demequina zhanjiangensis</name>
    <dbReference type="NCBI Taxonomy" id="3051659"/>
    <lineage>
        <taxon>Bacteria</taxon>
        <taxon>Bacillati</taxon>
        <taxon>Actinomycetota</taxon>
        <taxon>Actinomycetes</taxon>
        <taxon>Micrococcales</taxon>
        <taxon>Demequinaceae</taxon>
        <taxon>Demequina</taxon>
    </lineage>
</organism>
<feature type="compositionally biased region" description="Low complexity" evidence="2">
    <location>
        <begin position="18"/>
        <end position="55"/>
    </location>
</feature>